<dbReference type="InterPro" id="IPR036097">
    <property type="entry name" value="HisK_dim/P_sf"/>
</dbReference>
<name>A0A127M6I9_9GAMM</name>
<comment type="subcellular location">
    <subcellularLocation>
        <location evidence="2">Membrane</location>
    </subcellularLocation>
</comment>
<dbReference type="Gene3D" id="1.10.287.130">
    <property type="match status" value="1"/>
</dbReference>
<keyword evidence="5" id="KW-0808">Transferase</keyword>
<dbReference type="SUPFAM" id="SSF47384">
    <property type="entry name" value="Homodimeric domain of signal transducing histidine kinase"/>
    <property type="match status" value="1"/>
</dbReference>
<dbReference type="SMART" id="SM00387">
    <property type="entry name" value="HATPase_c"/>
    <property type="match status" value="1"/>
</dbReference>
<dbReference type="SMART" id="SM00304">
    <property type="entry name" value="HAMP"/>
    <property type="match status" value="1"/>
</dbReference>
<dbReference type="CDD" id="cd06225">
    <property type="entry name" value="HAMP"/>
    <property type="match status" value="1"/>
</dbReference>
<feature type="domain" description="HAMP" evidence="10">
    <location>
        <begin position="191"/>
        <end position="244"/>
    </location>
</feature>
<evidence type="ECO:0000259" key="10">
    <source>
        <dbReference type="PROSITE" id="PS50885"/>
    </source>
</evidence>
<evidence type="ECO:0000313" key="11">
    <source>
        <dbReference type="EMBL" id="AMO68836.1"/>
    </source>
</evidence>
<dbReference type="SUPFAM" id="SSF158472">
    <property type="entry name" value="HAMP domain-like"/>
    <property type="match status" value="1"/>
</dbReference>
<evidence type="ECO:0000256" key="3">
    <source>
        <dbReference type="ARBA" id="ARBA00012438"/>
    </source>
</evidence>
<evidence type="ECO:0000256" key="5">
    <source>
        <dbReference type="ARBA" id="ARBA00022679"/>
    </source>
</evidence>
<dbReference type="PRINTS" id="PR00344">
    <property type="entry name" value="BCTRLSENSOR"/>
</dbReference>
<evidence type="ECO:0000256" key="7">
    <source>
        <dbReference type="SAM" id="Coils"/>
    </source>
</evidence>
<dbReference type="CDD" id="cd00082">
    <property type="entry name" value="HisKA"/>
    <property type="match status" value="1"/>
</dbReference>
<reference evidence="11 12" key="1">
    <citation type="submission" date="2015-12" db="EMBL/GenBank/DDBJ databases">
        <authorList>
            <person name="Shamseldin A."/>
            <person name="Moawad H."/>
            <person name="Abd El-Rahim W.M."/>
            <person name="Sadowsky M.J."/>
        </authorList>
    </citation>
    <scope>NUCLEOTIDE SEQUENCE [LARGE SCALE GENOMIC DNA]</scope>
    <source>
        <strain evidence="11 12">SM2</strain>
    </source>
</reference>
<evidence type="ECO:0000256" key="2">
    <source>
        <dbReference type="ARBA" id="ARBA00004370"/>
    </source>
</evidence>
<dbReference type="PROSITE" id="PS50109">
    <property type="entry name" value="HIS_KIN"/>
    <property type="match status" value="1"/>
</dbReference>
<dbReference type="Proteomes" id="UP000074119">
    <property type="component" value="Chromosome"/>
</dbReference>
<dbReference type="RefSeq" id="WP_062383786.1">
    <property type="nucleotide sequence ID" value="NZ_CP014544.1"/>
</dbReference>
<feature type="transmembrane region" description="Helical" evidence="8">
    <location>
        <begin position="20"/>
        <end position="45"/>
    </location>
</feature>
<feature type="coiled-coil region" evidence="7">
    <location>
        <begin position="246"/>
        <end position="287"/>
    </location>
</feature>
<dbReference type="GO" id="GO:0016020">
    <property type="term" value="C:membrane"/>
    <property type="evidence" value="ECO:0007669"/>
    <property type="project" value="UniProtKB-SubCell"/>
</dbReference>
<keyword evidence="4" id="KW-0597">Phosphoprotein</keyword>
<feature type="domain" description="Histidine kinase" evidence="9">
    <location>
        <begin position="296"/>
        <end position="527"/>
    </location>
</feature>
<gene>
    <name evidence="11" type="ORF">AZF00_11235</name>
</gene>
<evidence type="ECO:0000259" key="9">
    <source>
        <dbReference type="PROSITE" id="PS50109"/>
    </source>
</evidence>
<proteinExistence type="predicted"/>
<dbReference type="InterPro" id="IPR004358">
    <property type="entry name" value="Sig_transdc_His_kin-like_C"/>
</dbReference>
<dbReference type="Gene3D" id="6.10.340.10">
    <property type="match status" value="1"/>
</dbReference>
<dbReference type="AlphaFoldDB" id="A0A127M6I9"/>
<dbReference type="PANTHER" id="PTHR43065">
    <property type="entry name" value="SENSOR HISTIDINE KINASE"/>
    <property type="match status" value="1"/>
</dbReference>
<keyword evidence="7" id="KW-0175">Coiled coil</keyword>
<dbReference type="Pfam" id="PF02518">
    <property type="entry name" value="HATPase_c"/>
    <property type="match status" value="1"/>
</dbReference>
<dbReference type="STRING" id="1470434.AZF00_11235"/>
<dbReference type="SUPFAM" id="SSF55874">
    <property type="entry name" value="ATPase domain of HSP90 chaperone/DNA topoisomerase II/histidine kinase"/>
    <property type="match status" value="1"/>
</dbReference>
<dbReference type="PROSITE" id="PS50885">
    <property type="entry name" value="HAMP"/>
    <property type="match status" value="1"/>
</dbReference>
<evidence type="ECO:0000256" key="1">
    <source>
        <dbReference type="ARBA" id="ARBA00000085"/>
    </source>
</evidence>
<keyword evidence="8" id="KW-1133">Transmembrane helix</keyword>
<dbReference type="InterPro" id="IPR003594">
    <property type="entry name" value="HATPase_dom"/>
</dbReference>
<evidence type="ECO:0000256" key="8">
    <source>
        <dbReference type="SAM" id="Phobius"/>
    </source>
</evidence>
<protein>
    <recommendedName>
        <fullName evidence="3">histidine kinase</fullName>
        <ecNumber evidence="3">2.7.13.3</ecNumber>
    </recommendedName>
</protein>
<evidence type="ECO:0000256" key="6">
    <source>
        <dbReference type="ARBA" id="ARBA00022777"/>
    </source>
</evidence>
<sequence length="529" mass="58130">MTAQLGFMTRSADVPIRSKLLAAIVGTTSVCLFITASVFLVYNWFNVRDTLNNNLSAVAEVFTLNTTAALSFNDAPAANEILSSLRAKHDVLQACVYKSDATGEHLFARYNRDVGSSLQCLEVPPEHNFYTHNHLVVVSPVMLGSERIGSLYIERGLSDLWESTRLDSLVVGLMVLASIAIASILSLFLQRLISNPILALLQTTKEVSVAGDYSLRALPTGNDEIGELILGFNNMLAQIESRDLTLETTRDELEIRIEQADKANAELEQALKRLKETQEQLVNNEKMASLGGLVAGVAHEINTPVGVGVTAASTLREDTKATTDLYETGELTNSALKRYFATCMQATEVILGNLQRAADLIHSFKQVAVDQTSSEYRMFELKRYIDETMLSLKPKLRSTDLVVEIECDPNLAINSVPGAMSQIITNLVMNSVQHGFDEGEKGHLRIAVEEQPEQIRIQYSDDGKGMPPDVVKKIFEPFFTTRRGSGGSGLGMHIVYNLVTQQLKGSVKVRSELGKGCAVEITFPKKLLE</sequence>
<dbReference type="InterPro" id="IPR036890">
    <property type="entry name" value="HATPase_C_sf"/>
</dbReference>
<dbReference type="InterPro" id="IPR003661">
    <property type="entry name" value="HisK_dim/P_dom"/>
</dbReference>
<dbReference type="EC" id="2.7.13.3" evidence="3"/>
<dbReference type="Pfam" id="PF17152">
    <property type="entry name" value="CHASE8"/>
    <property type="match status" value="1"/>
</dbReference>
<dbReference type="InterPro" id="IPR005467">
    <property type="entry name" value="His_kinase_dom"/>
</dbReference>
<dbReference type="InterPro" id="IPR033417">
    <property type="entry name" value="CHASE8"/>
</dbReference>
<dbReference type="PANTHER" id="PTHR43065:SF47">
    <property type="match status" value="1"/>
</dbReference>
<dbReference type="EMBL" id="CP014544">
    <property type="protein sequence ID" value="AMO68836.1"/>
    <property type="molecule type" value="Genomic_DNA"/>
</dbReference>
<organism evidence="11 12">
    <name type="scientific">Zhongshania aliphaticivorans</name>
    <dbReference type="NCBI Taxonomy" id="1470434"/>
    <lineage>
        <taxon>Bacteria</taxon>
        <taxon>Pseudomonadati</taxon>
        <taxon>Pseudomonadota</taxon>
        <taxon>Gammaproteobacteria</taxon>
        <taxon>Cellvibrionales</taxon>
        <taxon>Spongiibacteraceae</taxon>
        <taxon>Zhongshania</taxon>
    </lineage>
</organism>
<keyword evidence="8" id="KW-0812">Transmembrane</keyword>
<dbReference type="KEGG" id="zal:AZF00_11235"/>
<feature type="transmembrane region" description="Helical" evidence="8">
    <location>
        <begin position="169"/>
        <end position="189"/>
    </location>
</feature>
<evidence type="ECO:0000256" key="4">
    <source>
        <dbReference type="ARBA" id="ARBA00022553"/>
    </source>
</evidence>
<keyword evidence="6" id="KW-0418">Kinase</keyword>
<evidence type="ECO:0000313" key="12">
    <source>
        <dbReference type="Proteomes" id="UP000074119"/>
    </source>
</evidence>
<keyword evidence="8" id="KW-0472">Membrane</keyword>
<dbReference type="Pfam" id="PF00672">
    <property type="entry name" value="HAMP"/>
    <property type="match status" value="1"/>
</dbReference>
<dbReference type="InterPro" id="IPR003660">
    <property type="entry name" value="HAMP_dom"/>
</dbReference>
<dbReference type="Gene3D" id="3.30.565.10">
    <property type="entry name" value="Histidine kinase-like ATPase, C-terminal domain"/>
    <property type="match status" value="1"/>
</dbReference>
<dbReference type="GO" id="GO:0000155">
    <property type="term" value="F:phosphorelay sensor kinase activity"/>
    <property type="evidence" value="ECO:0007669"/>
    <property type="project" value="InterPro"/>
</dbReference>
<comment type="catalytic activity">
    <reaction evidence="1">
        <text>ATP + protein L-histidine = ADP + protein N-phospho-L-histidine.</text>
        <dbReference type="EC" id="2.7.13.3"/>
    </reaction>
</comment>
<accession>A0A127M6I9</accession>